<accession>A0ABN2NGY0</accession>
<reference evidence="2 3" key="1">
    <citation type="journal article" date="2019" name="Int. J. Syst. Evol. Microbiol.">
        <title>The Global Catalogue of Microorganisms (GCM) 10K type strain sequencing project: providing services to taxonomists for standard genome sequencing and annotation.</title>
        <authorList>
            <consortium name="The Broad Institute Genomics Platform"/>
            <consortium name="The Broad Institute Genome Sequencing Center for Infectious Disease"/>
            <person name="Wu L."/>
            <person name="Ma J."/>
        </authorList>
    </citation>
    <scope>NUCLEOTIDE SEQUENCE [LARGE SCALE GENOMIC DNA]</scope>
    <source>
        <strain evidence="2 3">JCM 14326</strain>
    </source>
</reference>
<evidence type="ECO:0000313" key="3">
    <source>
        <dbReference type="Proteomes" id="UP001501094"/>
    </source>
</evidence>
<protein>
    <recommendedName>
        <fullName evidence="4">WXG100 family type VII secretion target</fullName>
    </recommendedName>
</protein>
<evidence type="ECO:0000313" key="2">
    <source>
        <dbReference type="EMBL" id="GAA1866093.1"/>
    </source>
</evidence>
<gene>
    <name evidence="2" type="ORF">GCM10009751_25320</name>
</gene>
<sequence length="98" mass="11325">MADVIVTKAVLEDSAADLKRINDEFKNMSKLWDNGNVWGHDVLKRAMDDFIDDWWVKREKLQEQLDNLTKKMDEAAKAWTDTEDQLASTFDQQGTPPP</sequence>
<evidence type="ECO:0000256" key="1">
    <source>
        <dbReference type="SAM" id="Coils"/>
    </source>
</evidence>
<dbReference type="Proteomes" id="UP001501094">
    <property type="component" value="Unassembled WGS sequence"/>
</dbReference>
<proteinExistence type="predicted"/>
<evidence type="ECO:0008006" key="4">
    <source>
        <dbReference type="Google" id="ProtNLM"/>
    </source>
</evidence>
<organism evidence="2 3">
    <name type="scientific">Myceligenerans crystallogenes</name>
    <dbReference type="NCBI Taxonomy" id="316335"/>
    <lineage>
        <taxon>Bacteria</taxon>
        <taxon>Bacillati</taxon>
        <taxon>Actinomycetota</taxon>
        <taxon>Actinomycetes</taxon>
        <taxon>Micrococcales</taxon>
        <taxon>Promicromonosporaceae</taxon>
        <taxon>Myceligenerans</taxon>
    </lineage>
</organism>
<dbReference type="RefSeq" id="WP_344103365.1">
    <property type="nucleotide sequence ID" value="NZ_BAAANL010000005.1"/>
</dbReference>
<dbReference type="EMBL" id="BAAANL010000005">
    <property type="protein sequence ID" value="GAA1866093.1"/>
    <property type="molecule type" value="Genomic_DNA"/>
</dbReference>
<feature type="coiled-coil region" evidence="1">
    <location>
        <begin position="58"/>
        <end position="85"/>
    </location>
</feature>
<name>A0ABN2NGY0_9MICO</name>
<keyword evidence="1" id="KW-0175">Coiled coil</keyword>
<comment type="caution">
    <text evidence="2">The sequence shown here is derived from an EMBL/GenBank/DDBJ whole genome shotgun (WGS) entry which is preliminary data.</text>
</comment>
<keyword evidence="3" id="KW-1185">Reference proteome</keyword>